<dbReference type="EMBL" id="LT635756">
    <property type="protein sequence ID" value="SGZ46384.1"/>
    <property type="molecule type" value="Genomic_DNA"/>
</dbReference>
<feature type="compositionally biased region" description="Polar residues" evidence="9">
    <location>
        <begin position="614"/>
        <end position="632"/>
    </location>
</feature>
<feature type="compositionally biased region" description="Low complexity" evidence="9">
    <location>
        <begin position="663"/>
        <end position="674"/>
    </location>
</feature>
<evidence type="ECO:0000259" key="10">
    <source>
        <dbReference type="PROSITE" id="PS00434"/>
    </source>
</evidence>
<evidence type="ECO:0000256" key="7">
    <source>
        <dbReference type="ARBA" id="ARBA00084017"/>
    </source>
</evidence>
<evidence type="ECO:0000256" key="2">
    <source>
        <dbReference type="ARBA" id="ARBA00023015"/>
    </source>
</evidence>
<feature type="region of interest" description="Disordered" evidence="9">
    <location>
        <begin position="720"/>
        <end position="772"/>
    </location>
</feature>
<dbReference type="InterPro" id="IPR000232">
    <property type="entry name" value="HSF_DNA-bd"/>
</dbReference>
<comment type="similarity">
    <text evidence="8">Belongs to the HSF family.</text>
</comment>
<keyword evidence="2" id="KW-0805">Transcription regulation</keyword>
<feature type="compositionally biased region" description="Polar residues" evidence="9">
    <location>
        <begin position="414"/>
        <end position="424"/>
    </location>
</feature>
<dbReference type="GO" id="GO:0003700">
    <property type="term" value="F:DNA-binding transcription factor activity"/>
    <property type="evidence" value="ECO:0007669"/>
    <property type="project" value="InterPro"/>
</dbReference>
<feature type="region of interest" description="Disordered" evidence="9">
    <location>
        <begin position="607"/>
        <end position="702"/>
    </location>
</feature>
<feature type="compositionally biased region" description="Polar residues" evidence="9">
    <location>
        <begin position="653"/>
        <end position="662"/>
    </location>
</feature>
<feature type="compositionally biased region" description="Polar residues" evidence="9">
    <location>
        <begin position="160"/>
        <end position="171"/>
    </location>
</feature>
<evidence type="ECO:0000256" key="5">
    <source>
        <dbReference type="ARBA" id="ARBA00023242"/>
    </source>
</evidence>
<evidence type="ECO:0000256" key="6">
    <source>
        <dbReference type="ARBA" id="ARBA00068818"/>
    </source>
</evidence>
<name>A0A1L0CTZ9_9ASCO</name>
<dbReference type="Pfam" id="PF00447">
    <property type="entry name" value="HSF_DNA-bind"/>
    <property type="match status" value="1"/>
</dbReference>
<reference evidence="11 12" key="1">
    <citation type="submission" date="2016-10" db="EMBL/GenBank/DDBJ databases">
        <authorList>
            <person name="de Groot N.N."/>
        </authorList>
    </citation>
    <scope>NUCLEOTIDE SEQUENCE [LARGE SCALE GENOMIC DNA]</scope>
    <source>
        <strain evidence="11 12">CBS 141442</strain>
    </source>
</reference>
<evidence type="ECO:0000256" key="3">
    <source>
        <dbReference type="ARBA" id="ARBA00023125"/>
    </source>
</evidence>
<dbReference type="SUPFAM" id="SSF46785">
    <property type="entry name" value="Winged helix' DNA-binding domain"/>
    <property type="match status" value="1"/>
</dbReference>
<dbReference type="AlphaFoldDB" id="A0A1L0CTZ9"/>
<dbReference type="STRING" id="45354.A0A1L0CTZ9"/>
<evidence type="ECO:0000313" key="12">
    <source>
        <dbReference type="Proteomes" id="UP000182334"/>
    </source>
</evidence>
<feature type="compositionally biased region" description="Basic and acidic residues" evidence="9">
    <location>
        <begin position="761"/>
        <end position="772"/>
    </location>
</feature>
<dbReference type="PANTHER" id="PTHR10015:SF396">
    <property type="entry name" value="FLOCCULATION SUPPRESSION PROTEIN"/>
    <property type="match status" value="1"/>
</dbReference>
<gene>
    <name evidence="11" type="ORF">SAMEA4029010_CIC11G00000005677</name>
</gene>
<organism evidence="11 12">
    <name type="scientific">Sungouiella intermedia</name>
    <dbReference type="NCBI Taxonomy" id="45354"/>
    <lineage>
        <taxon>Eukaryota</taxon>
        <taxon>Fungi</taxon>
        <taxon>Dikarya</taxon>
        <taxon>Ascomycota</taxon>
        <taxon>Saccharomycotina</taxon>
        <taxon>Pichiomycetes</taxon>
        <taxon>Metschnikowiaceae</taxon>
        <taxon>Sungouiella</taxon>
    </lineage>
</organism>
<evidence type="ECO:0000313" key="11">
    <source>
        <dbReference type="EMBL" id="SGZ46384.1"/>
    </source>
</evidence>
<protein>
    <recommendedName>
        <fullName evidence="6">Heat shock transcription factor</fullName>
    </recommendedName>
    <alternativeName>
        <fullName evidence="7">Heat shock factor protein</fullName>
    </alternativeName>
</protein>
<feature type="region of interest" description="Disordered" evidence="9">
    <location>
        <begin position="56"/>
        <end position="79"/>
    </location>
</feature>
<dbReference type="PANTHER" id="PTHR10015">
    <property type="entry name" value="HEAT SHOCK TRANSCRIPTION FACTOR"/>
    <property type="match status" value="1"/>
</dbReference>
<evidence type="ECO:0000256" key="4">
    <source>
        <dbReference type="ARBA" id="ARBA00023163"/>
    </source>
</evidence>
<evidence type="ECO:0000256" key="1">
    <source>
        <dbReference type="ARBA" id="ARBA00004123"/>
    </source>
</evidence>
<evidence type="ECO:0000256" key="9">
    <source>
        <dbReference type="SAM" id="MobiDB-lite"/>
    </source>
</evidence>
<dbReference type="SMART" id="SM00415">
    <property type="entry name" value="HSF"/>
    <property type="match status" value="1"/>
</dbReference>
<dbReference type="Gene3D" id="1.10.10.10">
    <property type="entry name" value="Winged helix-like DNA-binding domain superfamily/Winged helix DNA-binding domain"/>
    <property type="match status" value="1"/>
</dbReference>
<keyword evidence="5" id="KW-0539">Nucleus</keyword>
<feature type="compositionally biased region" description="Low complexity" evidence="9">
    <location>
        <begin position="57"/>
        <end position="71"/>
    </location>
</feature>
<feature type="region of interest" description="Disordered" evidence="9">
    <location>
        <begin position="512"/>
        <end position="561"/>
    </location>
</feature>
<dbReference type="InterPro" id="IPR036390">
    <property type="entry name" value="WH_DNA-bd_sf"/>
</dbReference>
<feature type="domain" description="HSF-type DNA-binding" evidence="10">
    <location>
        <begin position="125"/>
        <end position="149"/>
    </location>
</feature>
<keyword evidence="4" id="KW-0804">Transcription</keyword>
<keyword evidence="12" id="KW-1185">Reference proteome</keyword>
<dbReference type="Proteomes" id="UP000182334">
    <property type="component" value="Chromosome I"/>
</dbReference>
<keyword evidence="3" id="KW-0238">DNA-binding</keyword>
<dbReference type="PRINTS" id="PR00056">
    <property type="entry name" value="HSFDOMAIN"/>
</dbReference>
<dbReference type="GO" id="GO:0043565">
    <property type="term" value="F:sequence-specific DNA binding"/>
    <property type="evidence" value="ECO:0007669"/>
    <property type="project" value="InterPro"/>
</dbReference>
<evidence type="ECO:0000256" key="8">
    <source>
        <dbReference type="RuleBase" id="RU004020"/>
    </source>
</evidence>
<dbReference type="FunFam" id="1.10.10.10:FF:000027">
    <property type="entry name" value="Heat shock transcription factor 1"/>
    <property type="match status" value="1"/>
</dbReference>
<feature type="region of interest" description="Disordered" evidence="9">
    <location>
        <begin position="152"/>
        <end position="171"/>
    </location>
</feature>
<sequence length="772" mass="86424">MTPIHKSPVVGSFPDAAPSKSATPVSEHERSNPGTPRAASVEASQARLVAHLPLTKAAASPSQPSAPIPSSHGTLPNSSLGKTQTVFIHKLYDMLEDQLLSHLIWWSPTNDSFCLYPGEEFSNVLAQYFKHTNIASFIRQLNMYGFHKVNDSFQNDEKPQSPSASGQSSTRWEFRHSANQFRKGDVQSLSLIKRKSSKVINSHKEIVSLKSLPPTSNMGDEKPPQYPEQAQQLYHRSVYQQLWDQMTDTGSTHSALPELSTPTPLNAHPPVVAYHTYPVYPHLVATSNVPNSPGLPPYPDHGVASPPYIGQPQLQPHLRQPSVQTPAIPVDQSINLKLIEMNNSIANLKAGYLELLSRYENLSVLYLRGQSELYQLTEIVEKLLSRNTPETESKREPDQIDRSKTRTPIDRIITPNQDTSTSPMSVKPSGKNTELDLFKQQLLLKMSQPITADSLGQKSHQHNYHLDDVSLTLSKGASSNYNIVPQHYPLNPNYSLYTNSDAAFRHFKMSNEEIQQRQKGPHPSRNVSVFMDPLQPVPSRTPVANPTSLGPDGKEKRPSDSAVHPYVQQYQPLNMHQPPVHAIYQYIRQDIRQEPLQQRTLSLPVIEKTLPPNLMTQQRHSSTTTLRQPQPQTERHNLIARAQSPRSHIPGQQRPTTPQGSLGQPPHGALQHPQHPQHGHIQHVQHVQPGPQIPPIQRPERMQLPHAPPMKVELVPGRVQTPPRDLKLPLRNQLPSVSELDKSIKSSGSSGRVYDILLDSGEDRNKKRKVET</sequence>
<dbReference type="PROSITE" id="PS00434">
    <property type="entry name" value="HSF_DOMAIN"/>
    <property type="match status" value="1"/>
</dbReference>
<proteinExistence type="inferred from homology"/>
<feature type="region of interest" description="Disordered" evidence="9">
    <location>
        <begin position="1"/>
        <end position="43"/>
    </location>
</feature>
<dbReference type="GO" id="GO:0005634">
    <property type="term" value="C:nucleus"/>
    <property type="evidence" value="ECO:0007669"/>
    <property type="project" value="UniProtKB-SubCell"/>
</dbReference>
<accession>A0A1L0CTZ9</accession>
<dbReference type="InterPro" id="IPR036388">
    <property type="entry name" value="WH-like_DNA-bd_sf"/>
</dbReference>
<feature type="region of interest" description="Disordered" evidence="9">
    <location>
        <begin position="387"/>
        <end position="406"/>
    </location>
</feature>
<dbReference type="OrthoDB" id="60033at2759"/>
<comment type="subcellular location">
    <subcellularLocation>
        <location evidence="1">Nucleus</location>
    </subcellularLocation>
</comment>
<feature type="region of interest" description="Disordered" evidence="9">
    <location>
        <begin position="412"/>
        <end position="431"/>
    </location>
</feature>